<reference evidence="3 4" key="1">
    <citation type="submission" date="2024-01" db="EMBL/GenBank/DDBJ databases">
        <authorList>
            <person name="Allen C."/>
            <person name="Tagirdzhanova G."/>
        </authorList>
    </citation>
    <scope>NUCLEOTIDE SEQUENCE [LARGE SCALE GENOMIC DNA]</scope>
</reference>
<dbReference type="PANTHER" id="PTHR22946">
    <property type="entry name" value="DIENELACTONE HYDROLASE DOMAIN-CONTAINING PROTEIN-RELATED"/>
    <property type="match status" value="1"/>
</dbReference>
<dbReference type="Gene3D" id="1.10.10.800">
    <property type="match status" value="1"/>
</dbReference>
<name>A0ABP0CYD2_9PEZI</name>
<organism evidence="3 4">
    <name type="scientific">Sporothrix curviconia</name>
    <dbReference type="NCBI Taxonomy" id="1260050"/>
    <lineage>
        <taxon>Eukaryota</taxon>
        <taxon>Fungi</taxon>
        <taxon>Dikarya</taxon>
        <taxon>Ascomycota</taxon>
        <taxon>Pezizomycotina</taxon>
        <taxon>Sordariomycetes</taxon>
        <taxon>Sordariomycetidae</taxon>
        <taxon>Ophiostomatales</taxon>
        <taxon>Ophiostomataceae</taxon>
        <taxon>Sporothrix</taxon>
    </lineage>
</organism>
<dbReference type="EMBL" id="CAWUHB010000137">
    <property type="protein sequence ID" value="CAK7237132.1"/>
    <property type="molecule type" value="Genomic_DNA"/>
</dbReference>
<feature type="domain" description="Xaa-Pro dipeptidyl-peptidase-like" evidence="2">
    <location>
        <begin position="12"/>
        <end position="182"/>
    </location>
</feature>
<evidence type="ECO:0000259" key="2">
    <source>
        <dbReference type="Pfam" id="PF02129"/>
    </source>
</evidence>
<dbReference type="InterPro" id="IPR029058">
    <property type="entry name" value="AB_hydrolase_fold"/>
</dbReference>
<evidence type="ECO:0000256" key="1">
    <source>
        <dbReference type="ARBA" id="ARBA00022801"/>
    </source>
</evidence>
<dbReference type="SUPFAM" id="SSF53474">
    <property type="entry name" value="alpha/beta-Hydrolases"/>
    <property type="match status" value="1"/>
</dbReference>
<dbReference type="InterPro" id="IPR050261">
    <property type="entry name" value="FrsA_esterase"/>
</dbReference>
<evidence type="ECO:0000313" key="3">
    <source>
        <dbReference type="EMBL" id="CAK7237132.1"/>
    </source>
</evidence>
<comment type="caution">
    <text evidence="3">The sequence shown here is derived from an EMBL/GenBank/DDBJ whole genome shotgun (WGS) entry which is preliminary data.</text>
</comment>
<dbReference type="Gene3D" id="3.40.50.1820">
    <property type="entry name" value="alpha/beta hydrolase"/>
    <property type="match status" value="1"/>
</dbReference>
<dbReference type="Proteomes" id="UP001642405">
    <property type="component" value="Unassembled WGS sequence"/>
</dbReference>
<keyword evidence="1" id="KW-0378">Hydrolase</keyword>
<accession>A0ABP0CYD2</accession>
<sequence>MTRSQIEFKNSDGITLRGWLYTPDHTKAEKLPAIVMAHGFSALKEMTLDNYAEAFVANLPMCCLIYDHRGFGESDNAPGQPREEIVPNLQIADYSDAITYASTRPEINPNKLGVWGTSYSGGHVLVVAAVDRRVKVVLSQGPCVSGWDNFHRLVRPDLIPQLDALFRAADRIARMEGKEAGYLPVVSEDLYGLSCALAGKEVYDFFMEWQKKTTWPNRITIRSMELFRGFEPQQLIEKISPTPLLLTVPMNDELTPADLSLIAYDRAREPKELSLLNGGHFDSYRGETLKKNVTRQTEFLKKWLIDA</sequence>
<protein>
    <recommendedName>
        <fullName evidence="2">Xaa-Pro dipeptidyl-peptidase-like domain-containing protein</fullName>
    </recommendedName>
</protein>
<dbReference type="Pfam" id="PF02129">
    <property type="entry name" value="Peptidase_S15"/>
    <property type="match status" value="1"/>
</dbReference>
<gene>
    <name evidence="3" type="ORF">SCUCBS95973_009857</name>
</gene>
<keyword evidence="4" id="KW-1185">Reference proteome</keyword>
<dbReference type="PANTHER" id="PTHR22946:SF9">
    <property type="entry name" value="POLYKETIDE TRANSFERASE AF380"/>
    <property type="match status" value="1"/>
</dbReference>
<evidence type="ECO:0000313" key="4">
    <source>
        <dbReference type="Proteomes" id="UP001642405"/>
    </source>
</evidence>
<proteinExistence type="predicted"/>
<dbReference type="InterPro" id="IPR000383">
    <property type="entry name" value="Xaa-Pro-like_dom"/>
</dbReference>